<comment type="caution">
    <text evidence="2">The sequence shown here is derived from an EMBL/GenBank/DDBJ whole genome shotgun (WGS) entry which is preliminary data.</text>
</comment>
<dbReference type="Gene3D" id="1.10.30.50">
    <property type="match status" value="1"/>
</dbReference>
<protein>
    <submittedName>
        <fullName evidence="2">DUF262 domain-containing protein</fullName>
    </submittedName>
</protein>
<dbReference type="InterPro" id="IPR004919">
    <property type="entry name" value="GmrSD_N"/>
</dbReference>
<keyword evidence="3" id="KW-1185">Reference proteome</keyword>
<dbReference type="EMBL" id="JAQOSO010000114">
    <property type="protein sequence ID" value="MDJ1176842.1"/>
    <property type="molecule type" value="Genomic_DNA"/>
</dbReference>
<reference evidence="2 3" key="1">
    <citation type="submission" date="2023-01" db="EMBL/GenBank/DDBJ databases">
        <title>Novel diversity within Roseofilum (Cyanobacteria; Desertifilaceae) from marine benthic mats with descriptions of four novel species.</title>
        <authorList>
            <person name="Wang Y."/>
            <person name="Berthold D.E."/>
            <person name="Hu J."/>
            <person name="Lefler F.W."/>
            <person name="Laughinghouse H.D. IV."/>
        </authorList>
    </citation>
    <scope>NUCLEOTIDE SEQUENCE [LARGE SCALE GENOMIC DNA]</scope>
    <source>
        <strain evidence="2 3">BLCC-M114</strain>
    </source>
</reference>
<evidence type="ECO:0000259" key="1">
    <source>
        <dbReference type="SMART" id="SM00507"/>
    </source>
</evidence>
<dbReference type="CDD" id="cd00085">
    <property type="entry name" value="HNHc"/>
    <property type="match status" value="1"/>
</dbReference>
<gene>
    <name evidence="2" type="ORF">PMG25_22385</name>
</gene>
<dbReference type="PANTHER" id="PTHR39639">
    <property type="entry name" value="CHROMOSOME 16, WHOLE GENOME SHOTGUN SEQUENCE"/>
    <property type="match status" value="1"/>
</dbReference>
<dbReference type="Proteomes" id="UP001235849">
    <property type="component" value="Unassembled WGS sequence"/>
</dbReference>
<proteinExistence type="predicted"/>
<accession>A0ABT7BDI2</accession>
<evidence type="ECO:0000313" key="2">
    <source>
        <dbReference type="EMBL" id="MDJ1176842.1"/>
    </source>
</evidence>
<dbReference type="Pfam" id="PF13395">
    <property type="entry name" value="HNH_4"/>
    <property type="match status" value="1"/>
</dbReference>
<feature type="domain" description="HNH nuclease" evidence="1">
    <location>
        <begin position="804"/>
        <end position="856"/>
    </location>
</feature>
<dbReference type="InterPro" id="IPR003615">
    <property type="entry name" value="HNH_nuc"/>
</dbReference>
<dbReference type="Pfam" id="PF03235">
    <property type="entry name" value="GmrSD_N"/>
    <property type="match status" value="2"/>
</dbReference>
<name>A0ABT7BDI2_9CYAN</name>
<sequence>MTQEDFETIFTSHLKIETYSKSIDSLFSLRSLSKIDYKPYYQRNYVWDNHKATYFIESILLGTEIPPLIFFNNGSGIEVIDGRQRFETIKRFKENEFSLTRNGLTALKKIAKATYQSLQASSETKSIIDLFLDAKIRIIEFEIVNEPRLNPSLEDKVKKEIFGRYNSGITPLKKPEIDNALYDEDSVFQHFKNFVKQNSEFCNMVTDLFLPKSKDSERVSDSGRILQFIRRYLVLYKFPIRYYSWGNNRTETLDKLYEHMANEVEDVNYLCDRFVEKVHLVHQMKQVFTEQSLIVKRPAFECLLWVLQVLDAEEIDLSKVNTPKFIERLGHAISDNNDKFVDSHYYRVVQERFSFTAKLFEQEFGVNLRAYVEGDKQTRDELNLIRKSENDDTITKLGELESLRVTKPEPSRNSIDDIARVMDRNMFLVRPSYQRAEVINISKASSIIESILLDISLPPIFIFKRKDGVSEVIDGQQRLLTILGFIGKKYMDESGHQCTSKNTGFALKGLKILKHLNNKKYNDLKNLDPSLQDKILDFELFVVEIQESLNPDFNPVDLFVRLNNKPYPIRENSFEMWNSWVDREIIENIRENVDKHRKWFYIKLVKSRNDRDRMENEELYTSLAYLECQRLKNKEADKYLYIYNRNDGINVRMCSSHEITKLLQSVFEDEKEKTNFTKSIKNVESFVKKVKVILLDRDVEGGKEELDKFFGDELNLLFKAQRQVRSFRRTKQDFYLLWYLVNPLNLEMVKFHRLKIKQDLQNIFSNLRNSSQSFTKDLFLEKVKDFHQRYAINPRKIKLSEAEKLEKLRGQDHRCAISGSPIFIGDDIEVDHSTPLSIGGEDSIENLKITHSDSNRKKGSKLISE</sequence>
<dbReference type="SMART" id="SM00507">
    <property type="entry name" value="HNHc"/>
    <property type="match status" value="1"/>
</dbReference>
<dbReference type="RefSeq" id="WP_283769112.1">
    <property type="nucleotide sequence ID" value="NZ_JAQOSO010000114.1"/>
</dbReference>
<organism evidence="2 3">
    <name type="scientific">Roseofilum capinflatum BLCC-M114</name>
    <dbReference type="NCBI Taxonomy" id="3022440"/>
    <lineage>
        <taxon>Bacteria</taxon>
        <taxon>Bacillati</taxon>
        <taxon>Cyanobacteriota</taxon>
        <taxon>Cyanophyceae</taxon>
        <taxon>Desertifilales</taxon>
        <taxon>Desertifilaceae</taxon>
        <taxon>Roseofilum</taxon>
        <taxon>Roseofilum capinflatum</taxon>
    </lineage>
</organism>
<dbReference type="PANTHER" id="PTHR39639:SF1">
    <property type="entry name" value="DUF262 DOMAIN-CONTAINING PROTEIN"/>
    <property type="match status" value="1"/>
</dbReference>
<evidence type="ECO:0000313" key="3">
    <source>
        <dbReference type="Proteomes" id="UP001235849"/>
    </source>
</evidence>